<dbReference type="AlphaFoldDB" id="A0A9P5NAL9"/>
<keyword evidence="4" id="KW-1185">Reference proteome</keyword>
<sequence length="147" mass="17814">MAFASCNLTNTSASNNLSSGNFLDNDRRFQHPDITQFWRRLEEMQSWIQALRDSQKRDQEEQERLKELCDMLEQKVLDTEEIRKIEFDEAKRTTKRLQEELEREQKKALGLEEDLKIREMEAFRGFLPRRTRTPDRYPRPRSQYGHY</sequence>
<comment type="caution">
    <text evidence="3">The sequence shown here is derived from an EMBL/GenBank/DDBJ whole genome shotgun (WGS) entry which is preliminary data.</text>
</comment>
<accession>A0A9P5NAL9</accession>
<evidence type="ECO:0000313" key="4">
    <source>
        <dbReference type="Proteomes" id="UP000724874"/>
    </source>
</evidence>
<protein>
    <submittedName>
        <fullName evidence="3">Uncharacterized protein</fullName>
    </submittedName>
</protein>
<evidence type="ECO:0000256" key="1">
    <source>
        <dbReference type="SAM" id="Coils"/>
    </source>
</evidence>
<evidence type="ECO:0000313" key="3">
    <source>
        <dbReference type="EMBL" id="KAF8875732.1"/>
    </source>
</evidence>
<reference evidence="3" key="1">
    <citation type="submission" date="2020-11" db="EMBL/GenBank/DDBJ databases">
        <authorList>
            <consortium name="DOE Joint Genome Institute"/>
            <person name="Ahrendt S."/>
            <person name="Riley R."/>
            <person name="Andreopoulos W."/>
            <person name="LaButti K."/>
            <person name="Pangilinan J."/>
            <person name="Ruiz-duenas F.J."/>
            <person name="Barrasa J.M."/>
            <person name="Sanchez-Garcia M."/>
            <person name="Camarero S."/>
            <person name="Miyauchi S."/>
            <person name="Serrano A."/>
            <person name="Linde D."/>
            <person name="Babiker R."/>
            <person name="Drula E."/>
            <person name="Ayuso-Fernandez I."/>
            <person name="Pacheco R."/>
            <person name="Padilla G."/>
            <person name="Ferreira P."/>
            <person name="Barriuso J."/>
            <person name="Kellner H."/>
            <person name="Castanera R."/>
            <person name="Alfaro M."/>
            <person name="Ramirez L."/>
            <person name="Pisabarro A.G."/>
            <person name="Kuo A."/>
            <person name="Tritt A."/>
            <person name="Lipzen A."/>
            <person name="He G."/>
            <person name="Yan M."/>
            <person name="Ng V."/>
            <person name="Cullen D."/>
            <person name="Martin F."/>
            <person name="Rosso M.-N."/>
            <person name="Henrissat B."/>
            <person name="Hibbett D."/>
            <person name="Martinez A.T."/>
            <person name="Grigoriev I.V."/>
        </authorList>
    </citation>
    <scope>NUCLEOTIDE SEQUENCE</scope>
    <source>
        <strain evidence="3">AH 44721</strain>
    </source>
</reference>
<name>A0A9P5NAL9_GYMJU</name>
<feature type="coiled-coil region" evidence="1">
    <location>
        <begin position="48"/>
        <end position="121"/>
    </location>
</feature>
<keyword evidence="1" id="KW-0175">Coiled coil</keyword>
<proteinExistence type="predicted"/>
<dbReference type="Proteomes" id="UP000724874">
    <property type="component" value="Unassembled WGS sequence"/>
</dbReference>
<evidence type="ECO:0000256" key="2">
    <source>
        <dbReference type="SAM" id="MobiDB-lite"/>
    </source>
</evidence>
<feature type="region of interest" description="Disordered" evidence="2">
    <location>
        <begin position="126"/>
        <end position="147"/>
    </location>
</feature>
<gene>
    <name evidence="3" type="ORF">CPB84DRAFT_1796387</name>
</gene>
<dbReference type="EMBL" id="JADNYJ010000192">
    <property type="protein sequence ID" value="KAF8875732.1"/>
    <property type="molecule type" value="Genomic_DNA"/>
</dbReference>
<organism evidence="3 4">
    <name type="scientific">Gymnopilus junonius</name>
    <name type="common">Spectacular rustgill mushroom</name>
    <name type="synonym">Gymnopilus spectabilis subsp. junonius</name>
    <dbReference type="NCBI Taxonomy" id="109634"/>
    <lineage>
        <taxon>Eukaryota</taxon>
        <taxon>Fungi</taxon>
        <taxon>Dikarya</taxon>
        <taxon>Basidiomycota</taxon>
        <taxon>Agaricomycotina</taxon>
        <taxon>Agaricomycetes</taxon>
        <taxon>Agaricomycetidae</taxon>
        <taxon>Agaricales</taxon>
        <taxon>Agaricineae</taxon>
        <taxon>Hymenogastraceae</taxon>
        <taxon>Gymnopilus</taxon>
    </lineage>
</organism>